<protein>
    <recommendedName>
        <fullName evidence="2">P-type ATPase A domain-containing protein</fullName>
    </recommendedName>
</protein>
<dbReference type="OrthoDB" id="5568754at2759"/>
<dbReference type="PANTHER" id="PTHR13219">
    <property type="entry name" value="TRANSMEMBRANE PROTEIN 94"/>
    <property type="match status" value="1"/>
</dbReference>
<accession>A0A8S1GZB7</accession>
<evidence type="ECO:0000313" key="4">
    <source>
        <dbReference type="Proteomes" id="UP000835052"/>
    </source>
</evidence>
<gene>
    <name evidence="3" type="ORF">CAUJ_LOCUS5265</name>
</gene>
<feature type="domain" description="P-type ATPase A" evidence="2">
    <location>
        <begin position="146"/>
        <end position="186"/>
    </location>
</feature>
<evidence type="ECO:0000256" key="1">
    <source>
        <dbReference type="SAM" id="Phobius"/>
    </source>
</evidence>
<dbReference type="InterPro" id="IPR039720">
    <property type="entry name" value="TMEM94"/>
</dbReference>
<dbReference type="Pfam" id="PF00122">
    <property type="entry name" value="E1-E2_ATPase"/>
    <property type="match status" value="1"/>
</dbReference>
<feature type="transmembrane region" description="Helical" evidence="1">
    <location>
        <begin position="54"/>
        <end position="72"/>
    </location>
</feature>
<dbReference type="InterPro" id="IPR059000">
    <property type="entry name" value="ATPase_P-type_domA"/>
</dbReference>
<keyword evidence="4" id="KW-1185">Reference proteome</keyword>
<organism evidence="3 4">
    <name type="scientific">Caenorhabditis auriculariae</name>
    <dbReference type="NCBI Taxonomy" id="2777116"/>
    <lineage>
        <taxon>Eukaryota</taxon>
        <taxon>Metazoa</taxon>
        <taxon>Ecdysozoa</taxon>
        <taxon>Nematoda</taxon>
        <taxon>Chromadorea</taxon>
        <taxon>Rhabditida</taxon>
        <taxon>Rhabditina</taxon>
        <taxon>Rhabditomorpha</taxon>
        <taxon>Rhabditoidea</taxon>
        <taxon>Rhabditidae</taxon>
        <taxon>Peloderinae</taxon>
        <taxon>Caenorhabditis</taxon>
    </lineage>
</organism>
<feature type="transmembrane region" description="Helical" evidence="1">
    <location>
        <begin position="254"/>
        <end position="273"/>
    </location>
</feature>
<evidence type="ECO:0000313" key="3">
    <source>
        <dbReference type="EMBL" id="CAD6189346.1"/>
    </source>
</evidence>
<dbReference type="EMBL" id="CAJGYM010000010">
    <property type="protein sequence ID" value="CAD6189346.1"/>
    <property type="molecule type" value="Genomic_DNA"/>
</dbReference>
<dbReference type="SUPFAM" id="SSF81653">
    <property type="entry name" value="Calcium ATPase, transduction domain A"/>
    <property type="match status" value="1"/>
</dbReference>
<dbReference type="AlphaFoldDB" id="A0A8S1GZB7"/>
<reference evidence="3" key="1">
    <citation type="submission" date="2020-10" db="EMBL/GenBank/DDBJ databases">
        <authorList>
            <person name="Kikuchi T."/>
        </authorList>
    </citation>
    <scope>NUCLEOTIDE SEQUENCE</scope>
    <source>
        <strain evidence="3">NKZ352</strain>
    </source>
</reference>
<evidence type="ECO:0000259" key="2">
    <source>
        <dbReference type="Pfam" id="PF00122"/>
    </source>
</evidence>
<name>A0A8S1GZB7_9PELO</name>
<dbReference type="Proteomes" id="UP000835052">
    <property type="component" value="Unassembled WGS sequence"/>
</dbReference>
<proteinExistence type="predicted"/>
<keyword evidence="1" id="KW-0812">Transmembrane</keyword>
<sequence>MARIGISSDEAFRRLFAEARATIHDWYHLNVVNKLKEPVPHSANHFSRHFCTRILIYARVTLLLLIIGSVDIDNEMQFTLMVINITLFAFSILVQFWQRKCREAQLDYRFRKALKLLDSLEKNFPSIYTYQSTVEPATEETITCQTTFRDGRVVEVPRVLLAQGDIILLRPGQVAPCDCETFEGVALSAGEKLNQKRMLEERPVGAVIPLESVQARVTTFPVKQLLDTVLTMDDKPLQFDYQLHHVVHHVFERILVPFVGFLAIFGSVLRFLYSDDESYFGTRFIFAVPGLAVLPLLVLPLPVILHIVKRANNKKILKEMRLEDREISQKDLASILAAVTGTCITDKKGVLSTIHPLIEKVIFVAKPEESPENVQETGNEDLHIEVLNMSAEQREDVFSGWSLGFEDQHWLRYLPNLMPLAHNILLNSCSQTENFTKFLDHLTVVAQSVPRTIATANRRCMCQFPRIVGFSENCLDQFASPPTAVVGLYKRKPGEAPLPGLTKHRTPIEMAFCTVHSDVRSLHSHLSCHGTANLVLDACTHAWDGKTVVPLNKRLVASIRDYYQRHSMTGHCLAVSYRPVFSSLDESLQGKYLEVPLNREEARTSSAIPRSQSFDTLRREGIVENELLKTSDQVIDHYFTGHIFCGLIVLQYEALPLSVQLIEKLDAICVRPVYFSKENELRSRVFAEKLGIEAGWNCHISLADEEAPTKREEIATEQFIDQRPQRTKFWKRLAMSDAQIHLIECESVSRELPAGQKISMCSNKVGPIPNKARLPTGVSNIRPHLEEVDNVPLLVGLFTDSATLAMEEMVDIMQVELCR</sequence>
<dbReference type="PANTHER" id="PTHR13219:SF6">
    <property type="entry name" value="TRANSMEMBRANE PROTEIN 94"/>
    <property type="match status" value="1"/>
</dbReference>
<keyword evidence="1" id="KW-0472">Membrane</keyword>
<keyword evidence="1" id="KW-1133">Transmembrane helix</keyword>
<dbReference type="Gene3D" id="2.70.150.10">
    <property type="entry name" value="Calcium-transporting ATPase, cytoplasmic transduction domain A"/>
    <property type="match status" value="1"/>
</dbReference>
<feature type="transmembrane region" description="Helical" evidence="1">
    <location>
        <begin position="285"/>
        <end position="308"/>
    </location>
</feature>
<dbReference type="InterPro" id="IPR008250">
    <property type="entry name" value="ATPase_P-typ_transduc_dom_A_sf"/>
</dbReference>
<comment type="caution">
    <text evidence="3">The sequence shown here is derived from an EMBL/GenBank/DDBJ whole genome shotgun (WGS) entry which is preliminary data.</text>
</comment>
<feature type="transmembrane region" description="Helical" evidence="1">
    <location>
        <begin position="78"/>
        <end position="97"/>
    </location>
</feature>